<dbReference type="Gene3D" id="3.30.720.110">
    <property type="match status" value="1"/>
</dbReference>
<dbReference type="InterPro" id="IPR004360">
    <property type="entry name" value="Glyas_Fos-R_dOase_dom"/>
</dbReference>
<dbReference type="Proteomes" id="UP001521150">
    <property type="component" value="Unassembled WGS sequence"/>
</dbReference>
<feature type="domain" description="VOC" evidence="1">
    <location>
        <begin position="1"/>
        <end position="123"/>
    </location>
</feature>
<sequence>MIYPTLRYRDAVKAVDWLVEAFGFEKSSVNLTPDGTIAHAELRFDDGIIMLNSAPDDFDYTPSADFKYVPASLYIAVSDVDAHYDRAKAAGAEITMPLTDMDYGSREYSARDFEGNHWHFGTYRPV</sequence>
<evidence type="ECO:0000259" key="1">
    <source>
        <dbReference type="PROSITE" id="PS51819"/>
    </source>
</evidence>
<dbReference type="Pfam" id="PF00903">
    <property type="entry name" value="Glyoxalase"/>
    <property type="match status" value="1"/>
</dbReference>
<dbReference type="InterPro" id="IPR029068">
    <property type="entry name" value="Glyas_Bleomycin-R_OHBP_Dase"/>
</dbReference>
<dbReference type="PANTHER" id="PTHR34109:SF1">
    <property type="entry name" value="VOC DOMAIN-CONTAINING PROTEIN"/>
    <property type="match status" value="1"/>
</dbReference>
<protein>
    <submittedName>
        <fullName evidence="2">VOC family protein</fullName>
    </submittedName>
</protein>
<evidence type="ECO:0000313" key="2">
    <source>
        <dbReference type="EMBL" id="MCE7007551.1"/>
    </source>
</evidence>
<reference evidence="2 3" key="1">
    <citation type="submission" date="2021-12" db="EMBL/GenBank/DDBJ databases">
        <title>Genome sequence of Kibdelosporangium philippinense ATCC 49844.</title>
        <authorList>
            <person name="Fedorov E.A."/>
            <person name="Omeragic M."/>
            <person name="Shalygina K.F."/>
            <person name="Maclea K.S."/>
        </authorList>
    </citation>
    <scope>NUCLEOTIDE SEQUENCE [LARGE SCALE GENOMIC DNA]</scope>
    <source>
        <strain evidence="2 3">ATCC 49844</strain>
    </source>
</reference>
<dbReference type="RefSeq" id="WP_233729143.1">
    <property type="nucleotide sequence ID" value="NZ_JAJVCN010000003.1"/>
</dbReference>
<gene>
    <name evidence="2" type="ORF">LWC34_32725</name>
</gene>
<dbReference type="PANTHER" id="PTHR34109">
    <property type="entry name" value="BNAUNNG04460D PROTEIN-RELATED"/>
    <property type="match status" value="1"/>
</dbReference>
<evidence type="ECO:0000313" key="3">
    <source>
        <dbReference type="Proteomes" id="UP001521150"/>
    </source>
</evidence>
<comment type="caution">
    <text evidence="2">The sequence shown here is derived from an EMBL/GenBank/DDBJ whole genome shotgun (WGS) entry which is preliminary data.</text>
</comment>
<dbReference type="Gene3D" id="3.30.720.120">
    <property type="match status" value="1"/>
</dbReference>
<accession>A0ABS8ZIB9</accession>
<organism evidence="2 3">
    <name type="scientific">Kibdelosporangium philippinense</name>
    <dbReference type="NCBI Taxonomy" id="211113"/>
    <lineage>
        <taxon>Bacteria</taxon>
        <taxon>Bacillati</taxon>
        <taxon>Actinomycetota</taxon>
        <taxon>Actinomycetes</taxon>
        <taxon>Pseudonocardiales</taxon>
        <taxon>Pseudonocardiaceae</taxon>
        <taxon>Kibdelosporangium</taxon>
    </lineage>
</organism>
<dbReference type="EMBL" id="JAJVCN010000003">
    <property type="protein sequence ID" value="MCE7007551.1"/>
    <property type="molecule type" value="Genomic_DNA"/>
</dbReference>
<name>A0ABS8ZIB9_9PSEU</name>
<proteinExistence type="predicted"/>
<dbReference type="InterPro" id="IPR037523">
    <property type="entry name" value="VOC_core"/>
</dbReference>
<dbReference type="SUPFAM" id="SSF54593">
    <property type="entry name" value="Glyoxalase/Bleomycin resistance protein/Dihydroxybiphenyl dioxygenase"/>
    <property type="match status" value="1"/>
</dbReference>
<keyword evidence="3" id="KW-1185">Reference proteome</keyword>
<dbReference type="PROSITE" id="PS51819">
    <property type="entry name" value="VOC"/>
    <property type="match status" value="1"/>
</dbReference>